<dbReference type="SUPFAM" id="SSF81383">
    <property type="entry name" value="F-box domain"/>
    <property type="match status" value="1"/>
</dbReference>
<sequence length="392" mass="45079">MAAVTQLFYEDWANLPDPILAHIFSYLSVVERCRIGVTCKHWLQCLETPQLWRNFTCGFYLPGHINLVKCVEQYGCFISRLTIFLNQIEAGNRTNAVSVLEHVANLDEIHLSHLSVVFKGENPLFYGGQEFMTALTKLFIKIGQKKDKSSLKYLNLSGLQANFNNDFIDHISAHCPNLEYLNILNKILVCSVSSNCITNLVLKCRKLRVLHLYHASLSDDVLQAFTEANRKPLQRLGIVCRRQEKYGEDISSEAWSSLLRSNRDLKVELGFDHTCPLHRVSEILKPEIPVEELHLATFTRIYPEINTAVSYYEHVLEKLVVQTRPSKELQEALLSAAQRCRKLKALYVYCVLEKEVIEKILELCPAMKESRNYIMKWTMDPEPWTVGQEDGD</sequence>
<name>A0A0B7A9Z8_9EUPU</name>
<dbReference type="EMBL" id="HACG01029940">
    <property type="protein sequence ID" value="CEK76805.1"/>
    <property type="molecule type" value="Transcribed_RNA"/>
</dbReference>
<feature type="domain" description="F-box" evidence="4">
    <location>
        <begin position="9"/>
        <end position="55"/>
    </location>
</feature>
<organism evidence="6">
    <name type="scientific">Arion vulgaris</name>
    <dbReference type="NCBI Taxonomy" id="1028688"/>
    <lineage>
        <taxon>Eukaryota</taxon>
        <taxon>Metazoa</taxon>
        <taxon>Spiralia</taxon>
        <taxon>Lophotrochozoa</taxon>
        <taxon>Mollusca</taxon>
        <taxon>Gastropoda</taxon>
        <taxon>Heterobranchia</taxon>
        <taxon>Euthyneura</taxon>
        <taxon>Panpulmonata</taxon>
        <taxon>Eupulmonata</taxon>
        <taxon>Stylommatophora</taxon>
        <taxon>Helicina</taxon>
        <taxon>Arionoidea</taxon>
        <taxon>Arionidae</taxon>
        <taxon>Arion</taxon>
    </lineage>
</organism>
<dbReference type="PANTHER" id="PTHR20933:SF3">
    <property type="entry name" value="F-BOX ONLY PROTEIN 33"/>
    <property type="match status" value="1"/>
</dbReference>
<evidence type="ECO:0000259" key="4">
    <source>
        <dbReference type="PROSITE" id="PS50181"/>
    </source>
</evidence>
<evidence type="ECO:0000256" key="1">
    <source>
        <dbReference type="ARBA" id="ARBA00022786"/>
    </source>
</evidence>
<evidence type="ECO:0000313" key="5">
    <source>
        <dbReference type="EMBL" id="CEK76804.1"/>
    </source>
</evidence>
<evidence type="ECO:0000256" key="3">
    <source>
        <dbReference type="ARBA" id="ARBA00077971"/>
    </source>
</evidence>
<dbReference type="SMART" id="SM00256">
    <property type="entry name" value="FBOX"/>
    <property type="match status" value="1"/>
</dbReference>
<dbReference type="FunFam" id="3.80.10.10:FF:000260">
    <property type="entry name" value="F-box/LRR-repeat protein 8"/>
    <property type="match status" value="1"/>
</dbReference>
<dbReference type="InterPro" id="IPR036047">
    <property type="entry name" value="F-box-like_dom_sf"/>
</dbReference>
<dbReference type="InterPro" id="IPR032675">
    <property type="entry name" value="LRR_dom_sf"/>
</dbReference>
<keyword evidence="1" id="KW-0833">Ubl conjugation pathway</keyword>
<proteinExistence type="predicted"/>
<dbReference type="Gene3D" id="1.20.1280.50">
    <property type="match status" value="1"/>
</dbReference>
<accession>A0A0B7A9Z8</accession>
<evidence type="ECO:0000313" key="6">
    <source>
        <dbReference type="EMBL" id="CEK76805.1"/>
    </source>
</evidence>
<dbReference type="SUPFAM" id="SSF52047">
    <property type="entry name" value="RNI-like"/>
    <property type="match status" value="1"/>
</dbReference>
<dbReference type="GO" id="GO:0031398">
    <property type="term" value="P:positive regulation of protein ubiquitination"/>
    <property type="evidence" value="ECO:0007669"/>
    <property type="project" value="TreeGrafter"/>
</dbReference>
<dbReference type="EMBL" id="HACG01029939">
    <property type="protein sequence ID" value="CEK76804.1"/>
    <property type="molecule type" value="Transcribed_RNA"/>
</dbReference>
<dbReference type="PANTHER" id="PTHR20933">
    <property type="entry name" value="F-BOX ONLY PROTEIN 33"/>
    <property type="match status" value="1"/>
</dbReference>
<dbReference type="InterPro" id="IPR001810">
    <property type="entry name" value="F-box_dom"/>
</dbReference>
<evidence type="ECO:0000313" key="7">
    <source>
        <dbReference type="EMBL" id="CEK76806.1"/>
    </source>
</evidence>
<dbReference type="Gene3D" id="3.80.10.10">
    <property type="entry name" value="Ribonuclease Inhibitor"/>
    <property type="match status" value="1"/>
</dbReference>
<dbReference type="Pfam" id="PF12937">
    <property type="entry name" value="F-box-like"/>
    <property type="match status" value="1"/>
</dbReference>
<dbReference type="AlphaFoldDB" id="A0A0B7A9Z8"/>
<reference evidence="6" key="1">
    <citation type="submission" date="2014-12" db="EMBL/GenBank/DDBJ databases">
        <title>Insight into the proteome of Arion vulgaris.</title>
        <authorList>
            <person name="Aradska J."/>
            <person name="Bulat T."/>
            <person name="Smidak R."/>
            <person name="Sarate P."/>
            <person name="Gangsoo J."/>
            <person name="Sialana F."/>
            <person name="Bilban M."/>
            <person name="Lubec G."/>
        </authorList>
    </citation>
    <scope>NUCLEOTIDE SEQUENCE</scope>
    <source>
        <tissue evidence="6">Skin</tissue>
    </source>
</reference>
<evidence type="ECO:0000256" key="2">
    <source>
        <dbReference type="ARBA" id="ARBA00070268"/>
    </source>
</evidence>
<dbReference type="PROSITE" id="PS50181">
    <property type="entry name" value="FBOX"/>
    <property type="match status" value="1"/>
</dbReference>
<protein>
    <recommendedName>
        <fullName evidence="2">F-box/LRR-repeat protein 8</fullName>
    </recommendedName>
    <alternativeName>
        <fullName evidence="3">F-box and leucine-rich repeat protein 8</fullName>
    </alternativeName>
</protein>
<dbReference type="EMBL" id="HACG01029941">
    <property type="protein sequence ID" value="CEK76806.1"/>
    <property type="molecule type" value="Transcribed_RNA"/>
</dbReference>
<dbReference type="FunFam" id="1.20.1280.50:FF:000005">
    <property type="entry name" value="F-box/LRR-repeat protein 3 isoform X1"/>
    <property type="match status" value="1"/>
</dbReference>
<gene>
    <name evidence="6" type="primary">ORF101621</name>
    <name evidence="5" type="synonym">ORF101617</name>
    <name evidence="7" type="synonym">ORF101627</name>
</gene>